<evidence type="ECO:0000313" key="5">
    <source>
        <dbReference type="Proteomes" id="UP000237662"/>
    </source>
</evidence>
<dbReference type="RefSeq" id="WP_104417752.1">
    <property type="nucleotide sequence ID" value="NZ_PTJC01000005.1"/>
</dbReference>
<dbReference type="InterPro" id="IPR038081">
    <property type="entry name" value="CalX-like_sf"/>
</dbReference>
<dbReference type="Pfam" id="PF13573">
    <property type="entry name" value="SprB"/>
    <property type="match status" value="1"/>
</dbReference>
<dbReference type="Pfam" id="PF24312">
    <property type="entry name" value="Ig-like_POM152"/>
    <property type="match status" value="1"/>
</dbReference>
<feature type="region of interest" description="Disordered" evidence="1">
    <location>
        <begin position="91"/>
        <end position="113"/>
    </location>
</feature>
<name>A0A2S6I6M1_9BACT</name>
<feature type="domain" description="Nucleoporin POM152 Ig-like" evidence="3">
    <location>
        <begin position="482"/>
        <end position="553"/>
    </location>
</feature>
<dbReference type="InterPro" id="IPR049804">
    <property type="entry name" value="Choice_anch_L"/>
</dbReference>
<sequence>MVIRLFTLLILLGTVSVTWAQSIPAELQVDPNYSADRLVREVFATDRCETIFNVRQIGTNPDGIGYFSAPDDVVGFNRGIVISSGRVRDAVGPNRRTDTGSEISGPTPDPDLDIASRGRVHDRSGVEFDFIPLTPQVSFRYVFASEEYCEFVGGNFNDIFGFFISGPGFNGPYANGAVNAALIPGTNQAVTINNVNFRTNKQFYLDNESAEVRGSLNCGGEPTNGPRFQKIEYDGQTVILTATLKVIPCETYHIRLVVADVNDSDLDSAVFLEAGSFDLGSSVSLESKDDAEEEDAPIIAYEGCRPAVMRVVRGPDSNPDTDQTIAYRVASNSQAREGVDFSAATGIATIPAGQNFTEVPIHAFADDEAEGEEEAFILLDAPCACFTDSVRVIIREPEPITAALNDPYLYCPSEKGTLTANIQGGVPPFTYRWSIGSDAAEPTFSGTLPDEISLQVTDACGETLTSTARTEPAEPPTLHFPDQDLSACWGDELTMRYDLSGTGPFKVYYRLDGGPTRVVSIPDNQSEAWTVTRGGTYNIVRIEDQACSVDVSELARANFYKPVLDASYEDPTCSGGADGSISVNHLKTVAPYTYRIDGEPVPSANTGGFPAGSYNVKVTDALGCEDSSTVQLRAPAPLEPIDINCNQLRRLPFETSAGGGIPPYSYSVGGRQFVEDIWPTLVPGNFYNLVIRDAVGCELSQPNFYFPQAAPRAVSLPNFIPQQVGESVRIELYHRVPLNQIYSYRWEPAELFDCPTCAEPTLTAPFTQDIDLTIEDVYGCIDSLTTYVAVDGRAPLYIPTAFSPNGDGTNDYISVFANGDLVDRVMSFRIFTRWGEQVYADTDFAPNNAQRGWDGFIGGRPAHVGTYVWSVEILLYNGDVQEESGTVMLTGH</sequence>
<dbReference type="Pfam" id="PF13585">
    <property type="entry name" value="CHU_C"/>
    <property type="match status" value="1"/>
</dbReference>
<dbReference type="AlphaFoldDB" id="A0A2S6I6M1"/>
<organism evidence="4 5">
    <name type="scientific">Neolewinella xylanilytica</name>
    <dbReference type="NCBI Taxonomy" id="1514080"/>
    <lineage>
        <taxon>Bacteria</taxon>
        <taxon>Pseudomonadati</taxon>
        <taxon>Bacteroidota</taxon>
        <taxon>Saprospiria</taxon>
        <taxon>Saprospirales</taxon>
        <taxon>Lewinellaceae</taxon>
        <taxon>Neolewinella</taxon>
    </lineage>
</organism>
<dbReference type="InterPro" id="IPR056541">
    <property type="entry name" value="Ig-like_POM152"/>
</dbReference>
<feature type="signal peptide" evidence="2">
    <location>
        <begin position="1"/>
        <end position="20"/>
    </location>
</feature>
<evidence type="ECO:0000313" key="4">
    <source>
        <dbReference type="EMBL" id="PPK87134.1"/>
    </source>
</evidence>
<dbReference type="OrthoDB" id="9765926at2"/>
<dbReference type="InterPro" id="IPR025667">
    <property type="entry name" value="SprB_repeat"/>
</dbReference>
<protein>
    <submittedName>
        <fullName evidence="4">Gliding motility-associated-like protein</fullName>
    </submittedName>
</protein>
<gene>
    <name evidence="4" type="ORF">CLV84_0068</name>
</gene>
<evidence type="ECO:0000256" key="2">
    <source>
        <dbReference type="SAM" id="SignalP"/>
    </source>
</evidence>
<dbReference type="Gene3D" id="2.60.40.2030">
    <property type="match status" value="1"/>
</dbReference>
<comment type="caution">
    <text evidence="4">The sequence shown here is derived from an EMBL/GenBank/DDBJ whole genome shotgun (WGS) entry which is preliminary data.</text>
</comment>
<accession>A0A2S6I6M1</accession>
<keyword evidence="5" id="KW-1185">Reference proteome</keyword>
<proteinExistence type="predicted"/>
<evidence type="ECO:0000256" key="1">
    <source>
        <dbReference type="SAM" id="MobiDB-lite"/>
    </source>
</evidence>
<dbReference type="Proteomes" id="UP000237662">
    <property type="component" value="Unassembled WGS sequence"/>
</dbReference>
<reference evidence="4 5" key="1">
    <citation type="submission" date="2018-02" db="EMBL/GenBank/DDBJ databases">
        <title>Genomic Encyclopedia of Archaeal and Bacterial Type Strains, Phase II (KMG-II): from individual species to whole genera.</title>
        <authorList>
            <person name="Goeker M."/>
        </authorList>
    </citation>
    <scope>NUCLEOTIDE SEQUENCE [LARGE SCALE GENOMIC DNA]</scope>
    <source>
        <strain evidence="4 5">DSM 29526</strain>
    </source>
</reference>
<evidence type="ECO:0000259" key="3">
    <source>
        <dbReference type="Pfam" id="PF24312"/>
    </source>
</evidence>
<feature type="chain" id="PRO_5015460919" evidence="2">
    <location>
        <begin position="21"/>
        <end position="892"/>
    </location>
</feature>
<dbReference type="NCBIfam" id="NF038133">
    <property type="entry name" value="choice_anch_L"/>
    <property type="match status" value="1"/>
</dbReference>
<dbReference type="SUPFAM" id="SSF141072">
    <property type="entry name" value="CalX-like"/>
    <property type="match status" value="1"/>
</dbReference>
<dbReference type="EMBL" id="PTJC01000005">
    <property type="protein sequence ID" value="PPK87134.1"/>
    <property type="molecule type" value="Genomic_DNA"/>
</dbReference>
<keyword evidence="2" id="KW-0732">Signal</keyword>